<sequence>MAGAASGTSQVASSAIGDAYAGLRDALRRRLDGSTAVHQFDAEPTDDPQVWQARLGADLGACGADRDDQILAAARRVLALADPAGAQAGKYTVTVEHSSGVQVGDGTVHIGTNTGVAAGTVSGPVTITYGQVPLPLSRRRGRGRALRRHQHDKPGAAPGRHRRGHRRGVSRPGDVRRPPAGDVAAPGRAGPGAGCAAPGPSGGP</sequence>
<proteinExistence type="predicted"/>
<accession>A0A917UAS1</accession>
<feature type="compositionally biased region" description="Basic residues" evidence="1">
    <location>
        <begin position="159"/>
        <end position="169"/>
    </location>
</feature>
<evidence type="ECO:0000313" key="2">
    <source>
        <dbReference type="EMBL" id="GGM73016.1"/>
    </source>
</evidence>
<dbReference type="RefSeq" id="WP_190256053.1">
    <property type="nucleotide sequence ID" value="NZ_BMPI01000065.1"/>
</dbReference>
<keyword evidence="3" id="KW-1185">Reference proteome</keyword>
<reference evidence="2" key="1">
    <citation type="journal article" date="2014" name="Int. J. Syst. Evol. Microbiol.">
        <title>Complete genome sequence of Corynebacterium casei LMG S-19264T (=DSM 44701T), isolated from a smear-ripened cheese.</title>
        <authorList>
            <consortium name="US DOE Joint Genome Institute (JGI-PGF)"/>
            <person name="Walter F."/>
            <person name="Albersmeier A."/>
            <person name="Kalinowski J."/>
            <person name="Ruckert C."/>
        </authorList>
    </citation>
    <scope>NUCLEOTIDE SEQUENCE</scope>
    <source>
        <strain evidence="2">JCM 19831</strain>
    </source>
</reference>
<reference evidence="2" key="2">
    <citation type="submission" date="2020-09" db="EMBL/GenBank/DDBJ databases">
        <authorList>
            <person name="Sun Q."/>
            <person name="Ohkuma M."/>
        </authorList>
    </citation>
    <scope>NUCLEOTIDE SEQUENCE</scope>
    <source>
        <strain evidence="2">JCM 19831</strain>
    </source>
</reference>
<dbReference type="Proteomes" id="UP000642070">
    <property type="component" value="Unassembled WGS sequence"/>
</dbReference>
<protein>
    <submittedName>
        <fullName evidence="2">Uncharacterized protein</fullName>
    </submittedName>
</protein>
<dbReference type="AlphaFoldDB" id="A0A917UAS1"/>
<name>A0A917UAS1_9ACTN</name>
<dbReference type="EMBL" id="BMPI01000065">
    <property type="protein sequence ID" value="GGM73016.1"/>
    <property type="molecule type" value="Genomic_DNA"/>
</dbReference>
<gene>
    <name evidence="2" type="ORF">GCM10007977_088310</name>
</gene>
<feature type="compositionally biased region" description="Low complexity" evidence="1">
    <location>
        <begin position="180"/>
        <end position="204"/>
    </location>
</feature>
<evidence type="ECO:0000313" key="3">
    <source>
        <dbReference type="Proteomes" id="UP000642070"/>
    </source>
</evidence>
<evidence type="ECO:0000256" key="1">
    <source>
        <dbReference type="SAM" id="MobiDB-lite"/>
    </source>
</evidence>
<organism evidence="2 3">
    <name type="scientific">Dactylosporangium sucinum</name>
    <dbReference type="NCBI Taxonomy" id="1424081"/>
    <lineage>
        <taxon>Bacteria</taxon>
        <taxon>Bacillati</taxon>
        <taxon>Actinomycetota</taxon>
        <taxon>Actinomycetes</taxon>
        <taxon>Micromonosporales</taxon>
        <taxon>Micromonosporaceae</taxon>
        <taxon>Dactylosporangium</taxon>
    </lineage>
</organism>
<feature type="compositionally biased region" description="Basic residues" evidence="1">
    <location>
        <begin position="137"/>
        <end position="151"/>
    </location>
</feature>
<feature type="region of interest" description="Disordered" evidence="1">
    <location>
        <begin position="132"/>
        <end position="204"/>
    </location>
</feature>
<comment type="caution">
    <text evidence="2">The sequence shown here is derived from an EMBL/GenBank/DDBJ whole genome shotgun (WGS) entry which is preliminary data.</text>
</comment>